<organism evidence="1 2">
    <name type="scientific">Rhizopus microsporus</name>
    <dbReference type="NCBI Taxonomy" id="58291"/>
    <lineage>
        <taxon>Eukaryota</taxon>
        <taxon>Fungi</taxon>
        <taxon>Fungi incertae sedis</taxon>
        <taxon>Mucoromycota</taxon>
        <taxon>Mucoromycotina</taxon>
        <taxon>Mucoromycetes</taxon>
        <taxon>Mucorales</taxon>
        <taxon>Mucorineae</taxon>
        <taxon>Rhizopodaceae</taxon>
        <taxon>Rhizopus</taxon>
    </lineage>
</organism>
<dbReference type="AlphaFoldDB" id="A0A1X0RWH9"/>
<dbReference type="Proteomes" id="UP000242381">
    <property type="component" value="Unassembled WGS sequence"/>
</dbReference>
<evidence type="ECO:0000313" key="1">
    <source>
        <dbReference type="EMBL" id="ORE16412.1"/>
    </source>
</evidence>
<sequence>LPGGKPRPCSKHLMQLLSKKHAISCLDMHRRLFLPETIVIPSEYASLCPSVPLNLALTWPEQWPTICSLLYELDQLHHNKLITNRHPHGQRFLVWLNRFL</sequence>
<proteinExistence type="predicted"/>
<protein>
    <submittedName>
        <fullName evidence="1">Uncharacterized protein</fullName>
    </submittedName>
</protein>
<dbReference type="VEuPathDB" id="FungiDB:BCV72DRAFT_321409"/>
<gene>
    <name evidence="1" type="ORF">BCV71DRAFT_228105</name>
</gene>
<evidence type="ECO:0000313" key="2">
    <source>
        <dbReference type="Proteomes" id="UP000242381"/>
    </source>
</evidence>
<accession>A0A1X0RWH9</accession>
<name>A0A1X0RWH9_RHIZD</name>
<feature type="non-terminal residue" evidence="1">
    <location>
        <position position="1"/>
    </location>
</feature>
<dbReference type="EMBL" id="KV921386">
    <property type="protein sequence ID" value="ORE16412.1"/>
    <property type="molecule type" value="Genomic_DNA"/>
</dbReference>
<reference evidence="1 2" key="1">
    <citation type="journal article" date="2016" name="Proc. Natl. Acad. Sci. U.S.A.">
        <title>Lipid metabolic changes in an early divergent fungus govern the establishment of a mutualistic symbiosis with endobacteria.</title>
        <authorList>
            <person name="Lastovetsky O.A."/>
            <person name="Gaspar M.L."/>
            <person name="Mondo S.J."/>
            <person name="LaButti K.M."/>
            <person name="Sandor L."/>
            <person name="Grigoriev I.V."/>
            <person name="Henry S.A."/>
            <person name="Pawlowska T.E."/>
        </authorList>
    </citation>
    <scope>NUCLEOTIDE SEQUENCE [LARGE SCALE GENOMIC DNA]</scope>
    <source>
        <strain evidence="1 2">ATCC 11559</strain>
    </source>
</reference>